<dbReference type="PROSITE" id="PS50865">
    <property type="entry name" value="ZF_MYND_2"/>
    <property type="match status" value="1"/>
</dbReference>
<evidence type="ECO:0000256" key="4">
    <source>
        <dbReference type="PROSITE-ProRule" id="PRU00134"/>
    </source>
</evidence>
<dbReference type="Gene3D" id="6.10.140.2220">
    <property type="match status" value="1"/>
</dbReference>
<reference evidence="6" key="1">
    <citation type="submission" date="2023-03" db="EMBL/GenBank/DDBJ databases">
        <title>Massive genome expansion in bonnet fungi (Mycena s.s.) driven by repeated elements and novel gene families across ecological guilds.</title>
        <authorList>
            <consortium name="Lawrence Berkeley National Laboratory"/>
            <person name="Harder C.B."/>
            <person name="Miyauchi S."/>
            <person name="Viragh M."/>
            <person name="Kuo A."/>
            <person name="Thoen E."/>
            <person name="Andreopoulos B."/>
            <person name="Lu D."/>
            <person name="Skrede I."/>
            <person name="Drula E."/>
            <person name="Henrissat B."/>
            <person name="Morin E."/>
            <person name="Kohler A."/>
            <person name="Barry K."/>
            <person name="LaButti K."/>
            <person name="Morin E."/>
            <person name="Salamov A."/>
            <person name="Lipzen A."/>
            <person name="Mereny Z."/>
            <person name="Hegedus B."/>
            <person name="Baldrian P."/>
            <person name="Stursova M."/>
            <person name="Weitz H."/>
            <person name="Taylor A."/>
            <person name="Grigoriev I.V."/>
            <person name="Nagy L.G."/>
            <person name="Martin F."/>
            <person name="Kauserud H."/>
        </authorList>
    </citation>
    <scope>NUCLEOTIDE SEQUENCE</scope>
    <source>
        <strain evidence="6">CBHHK067</strain>
    </source>
</reference>
<keyword evidence="3" id="KW-0862">Zinc</keyword>
<keyword evidence="7" id="KW-1185">Reference proteome</keyword>
<evidence type="ECO:0000313" key="6">
    <source>
        <dbReference type="EMBL" id="KAJ7704539.1"/>
    </source>
</evidence>
<organism evidence="6 7">
    <name type="scientific">Mycena rosella</name>
    <name type="common">Pink bonnet</name>
    <name type="synonym">Agaricus rosellus</name>
    <dbReference type="NCBI Taxonomy" id="1033263"/>
    <lineage>
        <taxon>Eukaryota</taxon>
        <taxon>Fungi</taxon>
        <taxon>Dikarya</taxon>
        <taxon>Basidiomycota</taxon>
        <taxon>Agaricomycotina</taxon>
        <taxon>Agaricomycetes</taxon>
        <taxon>Agaricomycetidae</taxon>
        <taxon>Agaricales</taxon>
        <taxon>Marasmiineae</taxon>
        <taxon>Mycenaceae</taxon>
        <taxon>Mycena</taxon>
    </lineage>
</organism>
<protein>
    <recommendedName>
        <fullName evidence="5">MYND-type domain-containing protein</fullName>
    </recommendedName>
</protein>
<name>A0AAD7GT32_MYCRO</name>
<evidence type="ECO:0000313" key="7">
    <source>
        <dbReference type="Proteomes" id="UP001221757"/>
    </source>
</evidence>
<evidence type="ECO:0000259" key="5">
    <source>
        <dbReference type="PROSITE" id="PS50865"/>
    </source>
</evidence>
<dbReference type="AlphaFoldDB" id="A0AAD7GT32"/>
<comment type="caution">
    <text evidence="6">The sequence shown here is derived from an EMBL/GenBank/DDBJ whole genome shotgun (WGS) entry which is preliminary data.</text>
</comment>
<evidence type="ECO:0000256" key="1">
    <source>
        <dbReference type="ARBA" id="ARBA00022723"/>
    </source>
</evidence>
<dbReference type="EMBL" id="JARKIE010000010">
    <property type="protein sequence ID" value="KAJ7704539.1"/>
    <property type="molecule type" value="Genomic_DNA"/>
</dbReference>
<proteinExistence type="predicted"/>
<keyword evidence="2 4" id="KW-0863">Zinc-finger</keyword>
<keyword evidence="1" id="KW-0479">Metal-binding</keyword>
<accession>A0AAD7GT32</accession>
<evidence type="ECO:0000256" key="3">
    <source>
        <dbReference type="ARBA" id="ARBA00022833"/>
    </source>
</evidence>
<feature type="domain" description="MYND-type" evidence="5">
    <location>
        <begin position="397"/>
        <end position="439"/>
    </location>
</feature>
<dbReference type="Proteomes" id="UP001221757">
    <property type="component" value="Unassembled WGS sequence"/>
</dbReference>
<evidence type="ECO:0000256" key="2">
    <source>
        <dbReference type="ARBA" id="ARBA00022771"/>
    </source>
</evidence>
<dbReference type="Pfam" id="PF01753">
    <property type="entry name" value="zf-MYND"/>
    <property type="match status" value="1"/>
</dbReference>
<dbReference type="SUPFAM" id="SSF144232">
    <property type="entry name" value="HIT/MYND zinc finger-like"/>
    <property type="match status" value="1"/>
</dbReference>
<dbReference type="InterPro" id="IPR002893">
    <property type="entry name" value="Znf_MYND"/>
</dbReference>
<sequence>MHASLGMSHLAELPHHIQEVATAAANGSFQDFKRLRQIIFIEKSHSSDAVLPIIYRCLDPQKIPTVGEAAPRNAVSLAALALKTLSILVIPAGAGSDLWPRVWAWFRFLDTHRPKMTEMKRVLVKCACRLRPEERSRILNATQGFYTVVGRVLLADGTDVELARFVLGLLVTIDISNLEELVDGVGGSFESLAALVVQHLVLTKDTPITELRLDLLCDFLVFATRLAKTADIGSDPPNSARCLAEAVVEVTVRPLVHTLCMLGLTTEPDPGPVINKGFSFLLQVLYSMPKMYTVLPTAIDAGLIGAISLCGRPSLSKTHNNLRSLLLDHLSPSTMYSEVLWRISDALQNAHLMEMFEVLAPELKKSDIAESWTHFIMLVTDRAEILRQVVPKKMCDNLACNKKDVKDAFQMCSKCRHSYYCSKECQNADWHAGSHKTACSVYRHGEHTLTQRRHLTKRDRDFMRAALDHDCSKYKHQIYDQTVKCIIAHPDAGWFVVFDYVSAPFGIEVHSLAVESRVLEKLRKSGTEWEVTVARAARSQGRMTIHVMRTYEGKAGRYWVLPLRSTTGEVHERLRRFAAACAGGKDVSNFMRLDTSAWDVDAMH</sequence>
<gene>
    <name evidence="6" type="ORF">B0H17DRAFT_13328</name>
</gene>
<dbReference type="GO" id="GO:0008270">
    <property type="term" value="F:zinc ion binding"/>
    <property type="evidence" value="ECO:0007669"/>
    <property type="project" value="UniProtKB-KW"/>
</dbReference>